<dbReference type="RefSeq" id="WP_377871959.1">
    <property type="nucleotide sequence ID" value="NZ_JBHMAY010000035.1"/>
</dbReference>
<accession>A0ABV7Q8E4</accession>
<comment type="caution">
    <text evidence="1">The sequence shown here is derived from an EMBL/GenBank/DDBJ whole genome shotgun (WGS) entry which is preliminary data.</text>
</comment>
<evidence type="ECO:0000313" key="2">
    <source>
        <dbReference type="Proteomes" id="UP001595764"/>
    </source>
</evidence>
<dbReference type="EMBL" id="JBHRWI010000005">
    <property type="protein sequence ID" value="MFC3509547.1"/>
    <property type="molecule type" value="Genomic_DNA"/>
</dbReference>
<reference evidence="2" key="1">
    <citation type="journal article" date="2019" name="Int. J. Syst. Evol. Microbiol.">
        <title>The Global Catalogue of Microorganisms (GCM) 10K type strain sequencing project: providing services to taxonomists for standard genome sequencing and annotation.</title>
        <authorList>
            <consortium name="The Broad Institute Genomics Platform"/>
            <consortium name="The Broad Institute Genome Sequencing Center for Infectious Disease"/>
            <person name="Wu L."/>
            <person name="Ma J."/>
        </authorList>
    </citation>
    <scope>NUCLEOTIDE SEQUENCE [LARGE SCALE GENOMIC DNA]</scope>
    <source>
        <strain evidence="2">CGMCC 4.7682</strain>
    </source>
</reference>
<keyword evidence="2" id="KW-1185">Reference proteome</keyword>
<protein>
    <submittedName>
        <fullName evidence="1">Uncharacterized protein</fullName>
    </submittedName>
</protein>
<sequence length="44" mass="4539">MLRNAELIASVIHAPMSVMPHFESLSVLPLPGECVPLAGGVVVG</sequence>
<proteinExistence type="predicted"/>
<organism evidence="1 2">
    <name type="scientific">Amycolatopsis halotolerans</name>
    <dbReference type="NCBI Taxonomy" id="330083"/>
    <lineage>
        <taxon>Bacteria</taxon>
        <taxon>Bacillati</taxon>
        <taxon>Actinomycetota</taxon>
        <taxon>Actinomycetes</taxon>
        <taxon>Pseudonocardiales</taxon>
        <taxon>Pseudonocardiaceae</taxon>
        <taxon>Amycolatopsis</taxon>
    </lineage>
</organism>
<dbReference type="Proteomes" id="UP001595764">
    <property type="component" value="Unassembled WGS sequence"/>
</dbReference>
<gene>
    <name evidence="1" type="ORF">ACFORO_05175</name>
</gene>
<evidence type="ECO:0000313" key="1">
    <source>
        <dbReference type="EMBL" id="MFC3509547.1"/>
    </source>
</evidence>
<name>A0ABV7Q8E4_9PSEU</name>